<evidence type="ECO:0008006" key="4">
    <source>
        <dbReference type="Google" id="ProtNLM"/>
    </source>
</evidence>
<organism evidence="2 3">
    <name type="scientific">Champsocephalus gunnari</name>
    <name type="common">Mackerel icefish</name>
    <dbReference type="NCBI Taxonomy" id="52237"/>
    <lineage>
        <taxon>Eukaryota</taxon>
        <taxon>Metazoa</taxon>
        <taxon>Chordata</taxon>
        <taxon>Craniata</taxon>
        <taxon>Vertebrata</taxon>
        <taxon>Euteleostomi</taxon>
        <taxon>Actinopterygii</taxon>
        <taxon>Neopterygii</taxon>
        <taxon>Teleostei</taxon>
        <taxon>Neoteleostei</taxon>
        <taxon>Acanthomorphata</taxon>
        <taxon>Eupercaria</taxon>
        <taxon>Perciformes</taxon>
        <taxon>Notothenioidei</taxon>
        <taxon>Channichthyidae</taxon>
        <taxon>Champsocephalus</taxon>
    </lineage>
</organism>
<proteinExistence type="predicted"/>
<evidence type="ECO:0000256" key="1">
    <source>
        <dbReference type="SAM" id="SignalP"/>
    </source>
</evidence>
<keyword evidence="1" id="KW-0732">Signal</keyword>
<evidence type="ECO:0000313" key="3">
    <source>
        <dbReference type="Proteomes" id="UP001331515"/>
    </source>
</evidence>
<evidence type="ECO:0000313" key="2">
    <source>
        <dbReference type="EMBL" id="KAK5913978.1"/>
    </source>
</evidence>
<dbReference type="Proteomes" id="UP001331515">
    <property type="component" value="Unassembled WGS sequence"/>
</dbReference>
<dbReference type="EMBL" id="JAURVH010001527">
    <property type="protein sequence ID" value="KAK5913978.1"/>
    <property type="molecule type" value="Genomic_DNA"/>
</dbReference>
<reference evidence="2 3" key="1">
    <citation type="journal article" date="2023" name="Mol. Biol. Evol.">
        <title>Genomics of Secondarily Temperate Adaptation in the Only Non-Antarctic Icefish.</title>
        <authorList>
            <person name="Rivera-Colon A.G."/>
            <person name="Rayamajhi N."/>
            <person name="Minhas B.F."/>
            <person name="Madrigal G."/>
            <person name="Bilyk K.T."/>
            <person name="Yoon V."/>
            <person name="Hune M."/>
            <person name="Gregory S."/>
            <person name="Cheng C.H.C."/>
            <person name="Catchen J.M."/>
        </authorList>
    </citation>
    <scope>NUCLEOTIDE SEQUENCE [LARGE SCALE GENOMIC DNA]</scope>
    <source>
        <tissue evidence="2">White muscle</tissue>
    </source>
</reference>
<dbReference type="AlphaFoldDB" id="A0AAN8DAA5"/>
<gene>
    <name evidence="2" type="ORF">CgunFtcFv8_008452</name>
</gene>
<accession>A0AAN8DAA5</accession>
<name>A0AAN8DAA5_CHAGU</name>
<sequence>MIFSFLFLSSLWPWLNFRESEDLVAGPVCRDCALLLFYTWRVTSWMSGAWLVSRLDHGQNELIHDSKPSCFFLEPCTRLWTQEPAGVRMRGWCECESVPRSPGSD</sequence>
<feature type="chain" id="PRO_5042887653" description="Secreted protein" evidence="1">
    <location>
        <begin position="18"/>
        <end position="105"/>
    </location>
</feature>
<protein>
    <recommendedName>
        <fullName evidence="4">Secreted protein</fullName>
    </recommendedName>
</protein>
<comment type="caution">
    <text evidence="2">The sequence shown here is derived from an EMBL/GenBank/DDBJ whole genome shotgun (WGS) entry which is preliminary data.</text>
</comment>
<keyword evidence="3" id="KW-1185">Reference proteome</keyword>
<feature type="signal peptide" evidence="1">
    <location>
        <begin position="1"/>
        <end position="17"/>
    </location>
</feature>